<organism evidence="1 2">
    <name type="scientific">Francisella halioticida</name>
    <dbReference type="NCBI Taxonomy" id="549298"/>
    <lineage>
        <taxon>Bacteria</taxon>
        <taxon>Pseudomonadati</taxon>
        <taxon>Pseudomonadota</taxon>
        <taxon>Gammaproteobacteria</taxon>
        <taxon>Thiotrichales</taxon>
        <taxon>Francisellaceae</taxon>
        <taxon>Francisella</taxon>
    </lineage>
</organism>
<dbReference type="RefSeq" id="WP_088773476.1">
    <property type="nucleotide sequence ID" value="NZ_CP022132.1"/>
</dbReference>
<name>A0ABN5B342_9GAMM</name>
<reference evidence="1 2" key="1">
    <citation type="submission" date="2017-06" db="EMBL/GenBank/DDBJ databases">
        <title>Complete genome of Francisella halioticida.</title>
        <authorList>
            <person name="Sjodin A."/>
        </authorList>
    </citation>
    <scope>NUCLEOTIDE SEQUENCE [LARGE SCALE GENOMIC DNA]</scope>
    <source>
        <strain evidence="1 2">DSM 23729</strain>
    </source>
</reference>
<sequence length="484" mass="54958">MSLGTGVIKIKKIKKLLFLSCSLIILNSCSSVSVSKDVKKDKTNLEFASTNYPWIFSSVRKNIIESNLQEAISQNNEIGRAKELKNLNELETGRLLQLDGNYQGSIKSYNEALKSVPTNRKEFLKKTKAILLSKDTYSYYDIKSAYNISDYEITFLYTYQVLNFLKTNNIKDAIKSLSSLDNANIWYIQQQVLNDGMKELAKKSLKENDIADKILGIQNFKALNQMIKFSGRIPNSYGNPMSYYLKAILESAVSKDYPKAVSDLSKAKNYTIGNKYLNQTANEIQSAIASQTSPFPMGMGRVVVLYEQGLVNVRKSEKVRLDLGNVGIKRIEFPIYKTSYHFFGPKKIIISVGDRKLVDTYTETLLDGTLFAIKSLVEEYPRIITQNIVIEAVKHDFDKGFALGGLLGSHLKFNLSKTDPKRADLRSWLLIPNSVDLFEQEIDSGNYTIQVNNIRQKIDVKQGKTTLLWIVDIGKFKKIYYFII</sequence>
<accession>A0ABN5B342</accession>
<evidence type="ECO:0000313" key="1">
    <source>
        <dbReference type="EMBL" id="ASG69033.1"/>
    </source>
</evidence>
<keyword evidence="2" id="KW-1185">Reference proteome</keyword>
<protein>
    <submittedName>
        <fullName evidence="1">Uncharacterized protein</fullName>
    </submittedName>
</protein>
<dbReference type="Proteomes" id="UP000249910">
    <property type="component" value="Chromosome"/>
</dbReference>
<proteinExistence type="predicted"/>
<evidence type="ECO:0000313" key="2">
    <source>
        <dbReference type="Proteomes" id="UP000249910"/>
    </source>
</evidence>
<gene>
    <name evidence="1" type="ORF">CDV26_07735</name>
</gene>
<dbReference type="EMBL" id="CP022132">
    <property type="protein sequence ID" value="ASG69033.1"/>
    <property type="molecule type" value="Genomic_DNA"/>
</dbReference>